<accession>A0A5B7FM18</accession>
<evidence type="ECO:0000256" key="1">
    <source>
        <dbReference type="SAM" id="MobiDB-lite"/>
    </source>
</evidence>
<feature type="region of interest" description="Disordered" evidence="1">
    <location>
        <begin position="134"/>
        <end position="164"/>
    </location>
</feature>
<comment type="caution">
    <text evidence="2">The sequence shown here is derived from an EMBL/GenBank/DDBJ whole genome shotgun (WGS) entry which is preliminary data.</text>
</comment>
<protein>
    <submittedName>
        <fullName evidence="2">Uncharacterized protein</fullName>
    </submittedName>
</protein>
<proteinExistence type="predicted"/>
<dbReference type="Proteomes" id="UP000324222">
    <property type="component" value="Unassembled WGS sequence"/>
</dbReference>
<gene>
    <name evidence="2" type="ORF">E2C01_042522</name>
</gene>
<organism evidence="2 3">
    <name type="scientific">Portunus trituberculatus</name>
    <name type="common">Swimming crab</name>
    <name type="synonym">Neptunus trituberculatus</name>
    <dbReference type="NCBI Taxonomy" id="210409"/>
    <lineage>
        <taxon>Eukaryota</taxon>
        <taxon>Metazoa</taxon>
        <taxon>Ecdysozoa</taxon>
        <taxon>Arthropoda</taxon>
        <taxon>Crustacea</taxon>
        <taxon>Multicrustacea</taxon>
        <taxon>Malacostraca</taxon>
        <taxon>Eumalacostraca</taxon>
        <taxon>Eucarida</taxon>
        <taxon>Decapoda</taxon>
        <taxon>Pleocyemata</taxon>
        <taxon>Brachyura</taxon>
        <taxon>Eubrachyura</taxon>
        <taxon>Portunoidea</taxon>
        <taxon>Portunidae</taxon>
        <taxon>Portuninae</taxon>
        <taxon>Portunus</taxon>
    </lineage>
</organism>
<keyword evidence="3" id="KW-1185">Reference proteome</keyword>
<name>A0A5B7FM18_PORTR</name>
<feature type="region of interest" description="Disordered" evidence="1">
    <location>
        <begin position="179"/>
        <end position="250"/>
    </location>
</feature>
<feature type="compositionally biased region" description="Low complexity" evidence="1">
    <location>
        <begin position="241"/>
        <end position="250"/>
    </location>
</feature>
<dbReference type="EMBL" id="VSRR010008442">
    <property type="protein sequence ID" value="MPC48740.1"/>
    <property type="molecule type" value="Genomic_DNA"/>
</dbReference>
<sequence length="250" mass="27665">MDVVLLLLYFDLSKFPPLPPPTTPGRRTITTSLSFTTATPRVQPFATRLGCSTNSLRVLPQTSGVVRLEHYSKKKHNPRKFQTLGPLELVEHLARPKSCHPHHLHLPPRPRPSCDAHFLVPALVPRSFPRTPSHAFTLRPHLPEPARTNHNLTPTPHPQLPSTHPRHVYTAATIETFSGRASPQPAPRPHQPDPPPPPPDLCDHLSRPPPPVWETITLESLASPCPSPHASLIRGPPTPASPTHSSPLRY</sequence>
<feature type="compositionally biased region" description="Pro residues" evidence="1">
    <location>
        <begin position="184"/>
        <end position="200"/>
    </location>
</feature>
<evidence type="ECO:0000313" key="3">
    <source>
        <dbReference type="Proteomes" id="UP000324222"/>
    </source>
</evidence>
<reference evidence="2 3" key="1">
    <citation type="submission" date="2019-05" db="EMBL/GenBank/DDBJ databases">
        <title>Another draft genome of Portunus trituberculatus and its Hox gene families provides insights of decapod evolution.</title>
        <authorList>
            <person name="Jeong J.-H."/>
            <person name="Song I."/>
            <person name="Kim S."/>
            <person name="Choi T."/>
            <person name="Kim D."/>
            <person name="Ryu S."/>
            <person name="Kim W."/>
        </authorList>
    </citation>
    <scope>NUCLEOTIDE SEQUENCE [LARGE SCALE GENOMIC DNA]</scope>
    <source>
        <tissue evidence="2">Muscle</tissue>
    </source>
</reference>
<evidence type="ECO:0000313" key="2">
    <source>
        <dbReference type="EMBL" id="MPC48740.1"/>
    </source>
</evidence>
<dbReference type="AlphaFoldDB" id="A0A5B7FM18"/>